<dbReference type="EMBL" id="QZAO01000235">
    <property type="protein sequence ID" value="THW72339.1"/>
    <property type="molecule type" value="Genomic_DNA"/>
</dbReference>
<protein>
    <submittedName>
        <fullName evidence="2">Uncharacterized protein</fullName>
    </submittedName>
</protein>
<dbReference type="AlphaFoldDB" id="A0A4S9A0N2"/>
<evidence type="ECO:0000313" key="3">
    <source>
        <dbReference type="Proteomes" id="UP000308802"/>
    </source>
</evidence>
<dbReference type="Proteomes" id="UP000308802">
    <property type="component" value="Unassembled WGS sequence"/>
</dbReference>
<organism evidence="2 3">
    <name type="scientific">Aureobasidium pullulans</name>
    <name type="common">Black yeast</name>
    <name type="synonym">Pullularia pullulans</name>
    <dbReference type="NCBI Taxonomy" id="5580"/>
    <lineage>
        <taxon>Eukaryota</taxon>
        <taxon>Fungi</taxon>
        <taxon>Dikarya</taxon>
        <taxon>Ascomycota</taxon>
        <taxon>Pezizomycotina</taxon>
        <taxon>Dothideomycetes</taxon>
        <taxon>Dothideomycetidae</taxon>
        <taxon>Dothideales</taxon>
        <taxon>Saccotheciaceae</taxon>
        <taxon>Aureobasidium</taxon>
    </lineage>
</organism>
<feature type="compositionally biased region" description="Polar residues" evidence="1">
    <location>
        <begin position="40"/>
        <end position="59"/>
    </location>
</feature>
<comment type="caution">
    <text evidence="2">The sequence shown here is derived from an EMBL/GenBank/DDBJ whole genome shotgun (WGS) entry which is preliminary data.</text>
</comment>
<gene>
    <name evidence="2" type="ORF">D6D19_06602</name>
</gene>
<feature type="region of interest" description="Disordered" evidence="1">
    <location>
        <begin position="560"/>
        <end position="612"/>
    </location>
</feature>
<evidence type="ECO:0000313" key="2">
    <source>
        <dbReference type="EMBL" id="THW72339.1"/>
    </source>
</evidence>
<feature type="compositionally biased region" description="Polar residues" evidence="1">
    <location>
        <begin position="142"/>
        <end position="154"/>
    </location>
</feature>
<sequence>MVGRDSDTPESQRLRRELASQLRLFSTGGVPQAVNHNIQPYQLTPSSSNGFAPNQSSHAQPPRSTPTPYNSAAGIYQPSHPQQGQVFQPSSTRVLHGTSTGPSGSAAPNAAYGSFSGSAPVISTQHGNHPLSSAGQLPPSARSHQSPYQHQTQVSQGPGLAVQGFRFQPQVRPHPAFAPNNQPRTTYPPNAVPITGPTAGAPLQAGASFNFNNLLQTIASPTIQRPQFAAARHAPMPAGYPAPNIQPAPVPVPVPIPVDPTLRRIKYLTDTFHAAATNDPALYLLYCRFRDAQTQHVAFPELVFFLRLHLQVGWIEFLEQQGRQDEIGDTSALIHERKDLILWLVNQYKTLKQRAGEYLTRKLAAFAPLDFEPKKVSPVAFLIDHLYVLENDLFYKPKKPAAPTKQQYRIRVATYLDYEGGEPKVVQDANIQKNSTWEQMQGTLSALTQNIQSAQLGYNYGWLAGGYYGNWLFWAGESEEPQGWNRLLMTEGDFREMKGLLAQGQKVYIEHSQQVEVKDNLELADALGLGLYRPFDFCKPLPPGYRSDIMGAYPNPMESSLLSGGNAGGGPAPQTRPRRGKPSVLAHQHQIWLRKQRQSQQKARAFEIRGKK</sequence>
<feature type="region of interest" description="Disordered" evidence="1">
    <location>
        <begin position="40"/>
        <end position="154"/>
    </location>
</feature>
<feature type="compositionally biased region" description="Polar residues" evidence="1">
    <location>
        <begin position="115"/>
        <end position="135"/>
    </location>
</feature>
<accession>A0A4S9A0N2</accession>
<name>A0A4S9A0N2_AURPU</name>
<proteinExistence type="predicted"/>
<evidence type="ECO:0000256" key="1">
    <source>
        <dbReference type="SAM" id="MobiDB-lite"/>
    </source>
</evidence>
<reference evidence="2 3" key="1">
    <citation type="submission" date="2018-10" db="EMBL/GenBank/DDBJ databases">
        <title>Fifty Aureobasidium pullulans genomes reveal a recombining polyextremotolerant generalist.</title>
        <authorList>
            <person name="Gostincar C."/>
            <person name="Turk M."/>
            <person name="Zajc J."/>
            <person name="Gunde-Cimerman N."/>
        </authorList>
    </citation>
    <scope>NUCLEOTIDE SEQUENCE [LARGE SCALE GENOMIC DNA]</scope>
    <source>
        <strain evidence="2 3">EXF-10659</strain>
    </source>
</reference>
<feature type="compositionally biased region" description="Polar residues" evidence="1">
    <location>
        <begin position="79"/>
        <end position="103"/>
    </location>
</feature>